<dbReference type="InterPro" id="IPR005493">
    <property type="entry name" value="RraA/RraA-like"/>
</dbReference>
<keyword evidence="1" id="KW-0460">Magnesium</keyword>
<reference evidence="2" key="2">
    <citation type="submission" date="2023-01" db="EMBL/GenBank/DDBJ databases">
        <authorList>
            <person name="Petersen C."/>
        </authorList>
    </citation>
    <scope>NUCLEOTIDE SEQUENCE</scope>
    <source>
        <strain evidence="2">IBT 17514</strain>
    </source>
</reference>
<dbReference type="GO" id="GO:0046872">
    <property type="term" value="F:metal ion binding"/>
    <property type="evidence" value="ECO:0007669"/>
    <property type="project" value="UniProtKB-KW"/>
</dbReference>
<dbReference type="GO" id="GO:0047443">
    <property type="term" value="F:4-hydroxy-4-methyl-2-oxoglutarate aldolase activity"/>
    <property type="evidence" value="ECO:0007669"/>
    <property type="project" value="TreeGrafter"/>
</dbReference>
<dbReference type="EMBL" id="JAQJAN010000021">
    <property type="protein sequence ID" value="KAJ5703681.1"/>
    <property type="molecule type" value="Genomic_DNA"/>
</dbReference>
<dbReference type="Proteomes" id="UP001215712">
    <property type="component" value="Unassembled WGS sequence"/>
</dbReference>
<keyword evidence="1" id="KW-0479">Metal-binding</keyword>
<dbReference type="GO" id="GO:0008948">
    <property type="term" value="F:oxaloacetate decarboxylase activity"/>
    <property type="evidence" value="ECO:0007669"/>
    <property type="project" value="TreeGrafter"/>
</dbReference>
<sequence>MPTGSIYSGLIVPETIAVLSQPKGARTGTMGGIMALRISKLGAKGALVEGRVRDVRYLKESLDMPVWFNVPIHVGPTKVEPNDIILLDPAENGAICIPKDKLDQVLEMLPGIAAADERKMGHVLNGMSVEEAAKIC</sequence>
<reference evidence="2" key="1">
    <citation type="journal article" date="2023" name="IMA Fungus">
        <title>Comparative genomic study of the Penicillium genus elucidates a diverse pangenome and 15 lateral gene transfer events.</title>
        <authorList>
            <person name="Petersen C."/>
            <person name="Sorensen T."/>
            <person name="Nielsen M.R."/>
            <person name="Sondergaard T.E."/>
            <person name="Sorensen J.L."/>
            <person name="Fitzpatrick D.A."/>
            <person name="Frisvad J.C."/>
            <person name="Nielsen K.L."/>
        </authorList>
    </citation>
    <scope>NUCLEOTIDE SEQUENCE</scope>
    <source>
        <strain evidence="2">IBT 17514</strain>
    </source>
</reference>
<feature type="binding site" evidence="1">
    <location>
        <position position="54"/>
    </location>
    <ligand>
        <name>Mg(2+)</name>
        <dbReference type="ChEBI" id="CHEBI:18420"/>
    </ligand>
</feature>
<dbReference type="PANTHER" id="PTHR33254">
    <property type="entry name" value="4-HYDROXY-4-METHYL-2-OXOGLUTARATE ALDOLASE 3-RELATED"/>
    <property type="match status" value="1"/>
</dbReference>
<dbReference type="PANTHER" id="PTHR33254:SF4">
    <property type="entry name" value="4-HYDROXY-4-METHYL-2-OXOGLUTARATE ALDOLASE 3-RELATED"/>
    <property type="match status" value="1"/>
</dbReference>
<comment type="caution">
    <text evidence="2">The sequence shown here is derived from an EMBL/GenBank/DDBJ whole genome shotgun (WGS) entry which is preliminary data.</text>
</comment>
<keyword evidence="3" id="KW-1185">Reference proteome</keyword>
<dbReference type="SUPFAM" id="SSF89562">
    <property type="entry name" value="RraA-like"/>
    <property type="match status" value="1"/>
</dbReference>
<feature type="binding site" evidence="1">
    <location>
        <begin position="31"/>
        <end position="34"/>
    </location>
    <ligand>
        <name>substrate</name>
    </ligand>
</feature>
<gene>
    <name evidence="2" type="ORF">N7493_011606</name>
</gene>
<organism evidence="2 3">
    <name type="scientific">Penicillium malachiteum</name>
    <dbReference type="NCBI Taxonomy" id="1324776"/>
    <lineage>
        <taxon>Eukaryota</taxon>
        <taxon>Fungi</taxon>
        <taxon>Dikarya</taxon>
        <taxon>Ascomycota</taxon>
        <taxon>Pezizomycotina</taxon>
        <taxon>Eurotiomycetes</taxon>
        <taxon>Eurotiomycetidae</taxon>
        <taxon>Eurotiales</taxon>
        <taxon>Aspergillaceae</taxon>
        <taxon>Penicillium</taxon>
    </lineage>
</organism>
<evidence type="ECO:0000313" key="2">
    <source>
        <dbReference type="EMBL" id="KAJ5703681.1"/>
    </source>
</evidence>
<proteinExistence type="predicted"/>
<comment type="cofactor">
    <cofactor evidence="1">
        <name>Mg(2+)</name>
        <dbReference type="ChEBI" id="CHEBI:18420"/>
    </cofactor>
</comment>
<protein>
    <submittedName>
        <fullName evidence="2">RraA-like protein</fullName>
    </submittedName>
</protein>
<dbReference type="Pfam" id="PF03737">
    <property type="entry name" value="RraA-like"/>
    <property type="match status" value="1"/>
</dbReference>
<evidence type="ECO:0000313" key="3">
    <source>
        <dbReference type="Proteomes" id="UP001215712"/>
    </source>
</evidence>
<dbReference type="AlphaFoldDB" id="A0AAD6HAZ0"/>
<evidence type="ECO:0000256" key="1">
    <source>
        <dbReference type="PIRSR" id="PIRSR605493-1"/>
    </source>
</evidence>
<feature type="binding site" evidence="1">
    <location>
        <position position="53"/>
    </location>
    <ligand>
        <name>substrate</name>
    </ligand>
</feature>
<dbReference type="Gene3D" id="3.50.30.40">
    <property type="entry name" value="Ribonuclease E inhibitor RraA/RraA-like"/>
    <property type="match status" value="1"/>
</dbReference>
<dbReference type="InterPro" id="IPR036704">
    <property type="entry name" value="RraA/RraA-like_sf"/>
</dbReference>
<name>A0AAD6HAZ0_9EURO</name>
<accession>A0AAD6HAZ0</accession>